<protein>
    <submittedName>
        <fullName evidence="2">tRNA U-34 5-methylaminomethyl-2-thiouridine biosynthesis protein</fullName>
    </submittedName>
</protein>
<dbReference type="InterPro" id="IPR004183">
    <property type="entry name" value="Xdiol_dOase_suB"/>
</dbReference>
<proteinExistence type="predicted"/>
<dbReference type="SUPFAM" id="SSF53213">
    <property type="entry name" value="LigB-like"/>
    <property type="match status" value="1"/>
</dbReference>
<sequence>MSVVSAFLLPGNPLPFLRPENPAWAGLANAGHEAGRALAASKPDVLLIYSTQWMAVLDQLWQTREHSTGIHVDEDWYEFGNLKTDVRADVNLAKACIEAANQAGFPSKAVDYDGFPIDSGAIVANSFLNPTGEIPVVIMANNLYYSFDETEKLAKLAADQAALQGKRVAVVGVGGLSSGYIDAKIDVTTDHIVTEGDDQHNRKLLSVLESGDMAALRAYLPDYAKAARGEMGMKHLAWILGATGGYRSAKTLAYGPTYGAGAAVVQFEL</sequence>
<dbReference type="Pfam" id="PF02900">
    <property type="entry name" value="LigB"/>
    <property type="match status" value="1"/>
</dbReference>
<dbReference type="Proteomes" id="UP001218231">
    <property type="component" value="Plasmid unnamed1"/>
</dbReference>
<geneLocation type="plasmid" evidence="2 3">
    <name>unnamed1</name>
</geneLocation>
<reference evidence="2 3" key="1">
    <citation type="submission" date="2023-02" db="EMBL/GenBank/DDBJ databases">
        <title>Genome sequence of Novosphingobium humi KACC 19094.</title>
        <authorList>
            <person name="Kim S."/>
            <person name="Heo J."/>
            <person name="Kwon S.-W."/>
        </authorList>
    </citation>
    <scope>NUCLEOTIDE SEQUENCE [LARGE SCALE GENOMIC DNA]</scope>
    <source>
        <strain evidence="2 3">KACC 19094</strain>
        <plasmid evidence="2 3">unnamed1</plasmid>
    </source>
</reference>
<dbReference type="Gene3D" id="3.40.830.10">
    <property type="entry name" value="LigB-like"/>
    <property type="match status" value="1"/>
</dbReference>
<name>A0ABY7U0T9_9SPHN</name>
<evidence type="ECO:0000259" key="1">
    <source>
        <dbReference type="Pfam" id="PF02900"/>
    </source>
</evidence>
<keyword evidence="2" id="KW-0614">Plasmid</keyword>
<organism evidence="2 3">
    <name type="scientific">Novosphingobium humi</name>
    <dbReference type="NCBI Taxonomy" id="2282397"/>
    <lineage>
        <taxon>Bacteria</taxon>
        <taxon>Pseudomonadati</taxon>
        <taxon>Pseudomonadota</taxon>
        <taxon>Alphaproteobacteria</taxon>
        <taxon>Sphingomonadales</taxon>
        <taxon>Sphingomonadaceae</taxon>
        <taxon>Novosphingobium</taxon>
    </lineage>
</organism>
<dbReference type="EMBL" id="CP117418">
    <property type="protein sequence ID" value="WCT79144.1"/>
    <property type="molecule type" value="Genomic_DNA"/>
</dbReference>
<evidence type="ECO:0000313" key="3">
    <source>
        <dbReference type="Proteomes" id="UP001218231"/>
    </source>
</evidence>
<accession>A0ABY7U0T9</accession>
<feature type="domain" description="Extradiol ring-cleavage dioxygenase class III enzyme subunit B" evidence="1">
    <location>
        <begin position="23"/>
        <end position="264"/>
    </location>
</feature>
<keyword evidence="3" id="KW-1185">Reference proteome</keyword>
<evidence type="ECO:0000313" key="2">
    <source>
        <dbReference type="EMBL" id="WCT79144.1"/>
    </source>
</evidence>
<gene>
    <name evidence="2" type="ORF">PQ457_19235</name>
</gene>
<dbReference type="RefSeq" id="WP_273619428.1">
    <property type="nucleotide sequence ID" value="NZ_CP117418.1"/>
</dbReference>